<name>A0A941EL05_9ACTN</name>
<keyword evidence="3" id="KW-1133">Transmembrane helix</keyword>
<dbReference type="Proteomes" id="UP000675781">
    <property type="component" value="Unassembled WGS sequence"/>
</dbReference>
<sequence>MEQRPSDPSQPYDEQPGPYEAPTRSRGGASVPQYGGQDPYAGGQQPYYGQPYPPQAPPPKKKRGAKIAGFGCLGVVALVVLIVVAAAVGSKNNTTVNTTAANTPAAAGKSAAGAGSKAAGLGDTIEVTDVAGDKLAVTLKKVDASPHATSGFESPDSGDQYYAAQFEIKDVGGKAWSDSPSNCVVVKDAKGQTFQSTIVSAISSGPMMADTANLAAGDSTLGWIVFEVPKGDKVTTVQFTPLSGMDDDTAQWKLS</sequence>
<gene>
    <name evidence="5" type="ORF">KDL01_04290</name>
</gene>
<keyword evidence="3" id="KW-0472">Membrane</keyword>
<dbReference type="RefSeq" id="WP_212526987.1">
    <property type="nucleotide sequence ID" value="NZ_JAGSOG010000011.1"/>
</dbReference>
<feature type="domain" description="DUF4352" evidence="4">
    <location>
        <begin position="133"/>
        <end position="241"/>
    </location>
</feature>
<keyword evidence="6" id="KW-1185">Reference proteome</keyword>
<feature type="region of interest" description="Disordered" evidence="2">
    <location>
        <begin position="1"/>
        <end position="64"/>
    </location>
</feature>
<evidence type="ECO:0000259" key="4">
    <source>
        <dbReference type="Pfam" id="PF11611"/>
    </source>
</evidence>
<evidence type="ECO:0000256" key="3">
    <source>
        <dbReference type="SAM" id="Phobius"/>
    </source>
</evidence>
<organism evidence="5 6">
    <name type="scientific">Actinospica durhamensis</name>
    <dbReference type="NCBI Taxonomy" id="1508375"/>
    <lineage>
        <taxon>Bacteria</taxon>
        <taxon>Bacillati</taxon>
        <taxon>Actinomycetota</taxon>
        <taxon>Actinomycetes</taxon>
        <taxon>Catenulisporales</taxon>
        <taxon>Actinospicaceae</taxon>
        <taxon>Actinospica</taxon>
    </lineage>
</organism>
<evidence type="ECO:0000256" key="2">
    <source>
        <dbReference type="SAM" id="MobiDB-lite"/>
    </source>
</evidence>
<accession>A0A941EL05</accession>
<feature type="transmembrane region" description="Helical" evidence="3">
    <location>
        <begin position="67"/>
        <end position="88"/>
    </location>
</feature>
<comment type="caution">
    <text evidence="5">The sequence shown here is derived from an EMBL/GenBank/DDBJ whole genome shotgun (WGS) entry which is preliminary data.</text>
</comment>
<keyword evidence="1" id="KW-0732">Signal</keyword>
<evidence type="ECO:0000256" key="1">
    <source>
        <dbReference type="ARBA" id="ARBA00022729"/>
    </source>
</evidence>
<evidence type="ECO:0000313" key="5">
    <source>
        <dbReference type="EMBL" id="MBR7832462.1"/>
    </source>
</evidence>
<proteinExistence type="predicted"/>
<dbReference type="AlphaFoldDB" id="A0A941EL05"/>
<dbReference type="EMBL" id="JAGSOG010000011">
    <property type="protein sequence ID" value="MBR7832462.1"/>
    <property type="molecule type" value="Genomic_DNA"/>
</dbReference>
<dbReference type="Pfam" id="PF11611">
    <property type="entry name" value="DUF4352"/>
    <property type="match status" value="1"/>
</dbReference>
<protein>
    <submittedName>
        <fullName evidence="5">DUF4352 domain-containing protein</fullName>
    </submittedName>
</protein>
<dbReference type="Gene3D" id="2.60.40.1240">
    <property type="match status" value="1"/>
</dbReference>
<keyword evidence="3" id="KW-0812">Transmembrane</keyword>
<reference evidence="5" key="1">
    <citation type="submission" date="2021-04" db="EMBL/GenBank/DDBJ databases">
        <title>Genome based classification of Actinospica acidithermotolerans sp. nov., an actinobacterium isolated from an Indonesian hot spring.</title>
        <authorList>
            <person name="Kusuma A.B."/>
            <person name="Putra K.E."/>
            <person name="Nafisah S."/>
            <person name="Loh J."/>
            <person name="Nouioui I."/>
            <person name="Goodfellow M."/>
        </authorList>
    </citation>
    <scope>NUCLEOTIDE SEQUENCE</scope>
    <source>
        <strain evidence="5">CSCA 57</strain>
    </source>
</reference>
<dbReference type="InterPro" id="IPR029050">
    <property type="entry name" value="Immunoprotect_excell_Ig-like"/>
</dbReference>
<dbReference type="InterPro" id="IPR029051">
    <property type="entry name" value="DUF4352"/>
</dbReference>
<feature type="compositionally biased region" description="Low complexity" evidence="2">
    <location>
        <begin position="32"/>
        <end position="50"/>
    </location>
</feature>
<evidence type="ECO:0000313" key="6">
    <source>
        <dbReference type="Proteomes" id="UP000675781"/>
    </source>
</evidence>